<protein>
    <recommendedName>
        <fullName evidence="5">Endopeptidase S2P</fullName>
    </recommendedName>
</protein>
<dbReference type="GO" id="GO:0071475">
    <property type="term" value="P:cellular hyperosmotic salinity response"/>
    <property type="evidence" value="ECO:0007669"/>
    <property type="project" value="EnsemblPlants"/>
</dbReference>
<evidence type="ECO:0000256" key="7">
    <source>
        <dbReference type="SAM" id="Phobius"/>
    </source>
</evidence>
<feature type="transmembrane region" description="Helical" evidence="7">
    <location>
        <begin position="240"/>
        <end position="258"/>
    </location>
</feature>
<sequence>MAEGNIQLQPGRRPGRRPGGGTPQRTLLPLRRVSHLSNSISCWYCDFKSSVFNEPLFHFGRKYSRWLRIWFSVGMGFSLTTLIGVTVIILLESARALNLYDGIPQLNSIQNGSILEFYSPVLKYSISITDVGYMCISSIISVLVHELGHALAATRLLLPIHSSFAVSLDLAYLVGEGQVQLRGRKSTLTEWTKDIKNETLGLILPKAASVSGRHMSILGEMMWGKGIHFLGSSEGMQIEYTAVFLAVLFPGALVAFNNEMLQMIPRVATLRIYCAGVWHNAALCVVCALTLFLSPLNGYLSPGDVVTMLDGKHIRTTNEWKEMAYLLDKQVLQTTKQYVSNKGYCVPNLVIAKSKNAEIVDNQFICPNGLTLFTTISCAESSTINDSSSNEIGYQLTREHIYCFPAKGVLGEKKCGDGWVNSVKNDGNCLCTEDESCSTPIHMPGLAWAEITFSRPYSPECQRVGNKMRSSYNNSGSGENSCSGTFVFIGDMMSMARSIWLTEYQSRWLYGVAYIPAVVEKLLVNTFHVSLMLVLLNSLPVYHLDGESILEVALCCFGSLTPTIRKLVLQSSLLAGTLISCLFIFRILLLVIS</sequence>
<dbReference type="Pfam" id="PF02163">
    <property type="entry name" value="Peptidase_M50"/>
    <property type="match status" value="1"/>
</dbReference>
<evidence type="ECO:0000256" key="3">
    <source>
        <dbReference type="ARBA" id="ARBA00022989"/>
    </source>
</evidence>
<evidence type="ECO:0000256" key="4">
    <source>
        <dbReference type="ARBA" id="ARBA00023136"/>
    </source>
</evidence>
<name>A0A103XEK7_CYNCS</name>
<dbReference type="EMBL" id="LEKV01005266">
    <property type="protein sequence ID" value="KVH89288.1"/>
    <property type="molecule type" value="Genomic_DNA"/>
</dbReference>
<evidence type="ECO:0000256" key="2">
    <source>
        <dbReference type="ARBA" id="ARBA00022692"/>
    </source>
</evidence>
<gene>
    <name evidence="9" type="ORF">Ccrd_008724</name>
</gene>
<comment type="caution">
    <text evidence="9">The sequence shown here is derived from an EMBL/GenBank/DDBJ whole genome shotgun (WGS) entry which is preliminary data.</text>
</comment>
<dbReference type="AlphaFoldDB" id="A0A103XEK7"/>
<dbReference type="GO" id="GO:1900457">
    <property type="term" value="P:regulation of brassinosteroid mediated signaling pathway"/>
    <property type="evidence" value="ECO:0007669"/>
    <property type="project" value="EnsemblPlants"/>
</dbReference>
<keyword evidence="10" id="KW-1185">Reference proteome</keyword>
<dbReference type="STRING" id="59895.A0A103XEK7"/>
<dbReference type="GO" id="GO:0031293">
    <property type="term" value="P:membrane protein intracellular domain proteolysis"/>
    <property type="evidence" value="ECO:0007669"/>
    <property type="project" value="TreeGrafter"/>
</dbReference>
<comment type="subcellular location">
    <subcellularLocation>
        <location evidence="1">Endomembrane system</location>
        <topology evidence="1">Multi-pass membrane protein</topology>
    </subcellularLocation>
</comment>
<evidence type="ECO:0000256" key="6">
    <source>
        <dbReference type="SAM" id="MobiDB-lite"/>
    </source>
</evidence>
<feature type="transmembrane region" description="Helical" evidence="7">
    <location>
        <begin position="270"/>
        <end position="293"/>
    </location>
</feature>
<dbReference type="Proteomes" id="UP000243975">
    <property type="component" value="Unassembled WGS sequence"/>
</dbReference>
<proteinExistence type="predicted"/>
<evidence type="ECO:0000256" key="5">
    <source>
        <dbReference type="ARBA" id="ARBA00032658"/>
    </source>
</evidence>
<keyword evidence="4 7" id="KW-0472">Membrane</keyword>
<dbReference type="InterPro" id="IPR008915">
    <property type="entry name" value="Peptidase_M50"/>
</dbReference>
<dbReference type="GO" id="GO:1905897">
    <property type="term" value="P:regulation of response to endoplasmic reticulum stress"/>
    <property type="evidence" value="ECO:0007669"/>
    <property type="project" value="EnsemblPlants"/>
</dbReference>
<feature type="transmembrane region" description="Helical" evidence="7">
    <location>
        <begin position="69"/>
        <end position="91"/>
    </location>
</feature>
<dbReference type="GO" id="GO:0004222">
    <property type="term" value="F:metalloendopeptidase activity"/>
    <property type="evidence" value="ECO:0007669"/>
    <property type="project" value="EnsemblPlants"/>
</dbReference>
<dbReference type="InterPro" id="IPR001193">
    <property type="entry name" value="MBTPS2"/>
</dbReference>
<organism evidence="9 10">
    <name type="scientific">Cynara cardunculus var. scolymus</name>
    <name type="common">Globe artichoke</name>
    <name type="synonym">Cynara scolymus</name>
    <dbReference type="NCBI Taxonomy" id="59895"/>
    <lineage>
        <taxon>Eukaryota</taxon>
        <taxon>Viridiplantae</taxon>
        <taxon>Streptophyta</taxon>
        <taxon>Embryophyta</taxon>
        <taxon>Tracheophyta</taxon>
        <taxon>Spermatophyta</taxon>
        <taxon>Magnoliopsida</taxon>
        <taxon>eudicotyledons</taxon>
        <taxon>Gunneridae</taxon>
        <taxon>Pentapetalae</taxon>
        <taxon>asterids</taxon>
        <taxon>campanulids</taxon>
        <taxon>Asterales</taxon>
        <taxon>Asteraceae</taxon>
        <taxon>Carduoideae</taxon>
        <taxon>Cardueae</taxon>
        <taxon>Carduinae</taxon>
        <taxon>Cynara</taxon>
    </lineage>
</organism>
<keyword evidence="3 7" id="KW-1133">Transmembrane helix</keyword>
<keyword evidence="2 7" id="KW-0812">Transmembrane</keyword>
<dbReference type="Gramene" id="KVH89288">
    <property type="protein sequence ID" value="KVH89288"/>
    <property type="gene ID" value="Ccrd_008724"/>
</dbReference>
<evidence type="ECO:0000256" key="1">
    <source>
        <dbReference type="ARBA" id="ARBA00004127"/>
    </source>
</evidence>
<feature type="domain" description="Peptidase M50" evidence="8">
    <location>
        <begin position="235"/>
        <end position="555"/>
    </location>
</feature>
<evidence type="ECO:0000313" key="10">
    <source>
        <dbReference type="Proteomes" id="UP000243975"/>
    </source>
</evidence>
<evidence type="ECO:0000259" key="8">
    <source>
        <dbReference type="Pfam" id="PF02163"/>
    </source>
</evidence>
<dbReference type="PANTHER" id="PTHR13325:SF3">
    <property type="entry name" value="MEMBRANE-BOUND TRANSCRIPTION FACTOR SITE-2 PROTEASE"/>
    <property type="match status" value="1"/>
</dbReference>
<feature type="region of interest" description="Disordered" evidence="6">
    <location>
        <begin position="1"/>
        <end position="24"/>
    </location>
</feature>
<dbReference type="PANTHER" id="PTHR13325">
    <property type="entry name" value="PROTEASE M50 MEMBRANE-BOUND TRANSCRIPTION FACTOR SITE 2 PROTEASE"/>
    <property type="match status" value="1"/>
</dbReference>
<feature type="transmembrane region" description="Helical" evidence="7">
    <location>
        <begin position="573"/>
        <end position="592"/>
    </location>
</feature>
<reference evidence="9 10" key="1">
    <citation type="journal article" date="2016" name="Sci. Rep.">
        <title>The genome sequence of the outbreeding globe artichoke constructed de novo incorporating a phase-aware low-pass sequencing strategy of F1 progeny.</title>
        <authorList>
            <person name="Scaglione D."/>
            <person name="Reyes-Chin-Wo S."/>
            <person name="Acquadro A."/>
            <person name="Froenicke L."/>
            <person name="Portis E."/>
            <person name="Beitel C."/>
            <person name="Tirone M."/>
            <person name="Mauro R."/>
            <person name="Lo Monaco A."/>
            <person name="Mauromicale G."/>
            <person name="Faccioli P."/>
            <person name="Cattivelli L."/>
            <person name="Rieseberg L."/>
            <person name="Michelmore R."/>
            <person name="Lanteri S."/>
        </authorList>
    </citation>
    <scope>NUCLEOTIDE SEQUENCE [LARGE SCALE GENOMIC DNA]</scope>
    <source>
        <strain evidence="9">2C</strain>
    </source>
</reference>
<evidence type="ECO:0000313" key="9">
    <source>
        <dbReference type="EMBL" id="KVH89288.1"/>
    </source>
</evidence>
<dbReference type="GO" id="GO:0000139">
    <property type="term" value="C:Golgi membrane"/>
    <property type="evidence" value="ECO:0007669"/>
    <property type="project" value="EnsemblPlants"/>
</dbReference>
<accession>A0A103XEK7</accession>